<organism evidence="1">
    <name type="scientific">freshwater metagenome</name>
    <dbReference type="NCBI Taxonomy" id="449393"/>
    <lineage>
        <taxon>unclassified sequences</taxon>
        <taxon>metagenomes</taxon>
        <taxon>ecological metagenomes</taxon>
    </lineage>
</organism>
<dbReference type="AlphaFoldDB" id="A0A6J7JTR6"/>
<reference evidence="1" key="1">
    <citation type="submission" date="2020-05" db="EMBL/GenBank/DDBJ databases">
        <authorList>
            <person name="Chiriac C."/>
            <person name="Salcher M."/>
            <person name="Ghai R."/>
            <person name="Kavagutti S V."/>
        </authorList>
    </citation>
    <scope>NUCLEOTIDE SEQUENCE</scope>
</reference>
<sequence>MKHVLIIHGWRNSRAQDHWQRHLATALRKAGHNVHYPQLPDTESPNFADWAQVLIAELEMISASKRDGEEVVVLVHSLGCSTWLRLGVDGLLPIVPDRLLLVAPPDSSMLADVSSFIVESTELVKTALHASAKDITLLGSDDDPWMPRGIQETHGNALGLEAQIFEGAKHLALGDGFGHWQGVIDWVLEPTANLRIR</sequence>
<dbReference type="EMBL" id="CAFBNO010000003">
    <property type="protein sequence ID" value="CAB4946665.1"/>
    <property type="molecule type" value="Genomic_DNA"/>
</dbReference>
<dbReference type="GO" id="GO:0016787">
    <property type="term" value="F:hydrolase activity"/>
    <property type="evidence" value="ECO:0007669"/>
    <property type="project" value="InterPro"/>
</dbReference>
<dbReference type="InterPro" id="IPR010662">
    <property type="entry name" value="RBBP9/YdeN"/>
</dbReference>
<proteinExistence type="predicted"/>
<dbReference type="SUPFAM" id="SSF53474">
    <property type="entry name" value="alpha/beta-Hydrolases"/>
    <property type="match status" value="1"/>
</dbReference>
<gene>
    <name evidence="1" type="ORF">UFOPK3837_00163</name>
</gene>
<protein>
    <submittedName>
        <fullName evidence="1">Unannotated protein</fullName>
    </submittedName>
</protein>
<dbReference type="InterPro" id="IPR029058">
    <property type="entry name" value="AB_hydrolase_fold"/>
</dbReference>
<name>A0A6J7JTR6_9ZZZZ</name>
<dbReference type="Gene3D" id="3.40.50.1820">
    <property type="entry name" value="alpha/beta hydrolase"/>
    <property type="match status" value="1"/>
</dbReference>
<evidence type="ECO:0000313" key="1">
    <source>
        <dbReference type="EMBL" id="CAB4946665.1"/>
    </source>
</evidence>
<accession>A0A6J7JTR6</accession>
<dbReference type="Pfam" id="PF06821">
    <property type="entry name" value="Ser_hydrolase"/>
    <property type="match status" value="1"/>
</dbReference>